<organism evidence="2 3">
    <name type="scientific">Streptomyces iconiensis</name>
    <dbReference type="NCBI Taxonomy" id="1384038"/>
    <lineage>
        <taxon>Bacteria</taxon>
        <taxon>Bacillati</taxon>
        <taxon>Actinomycetota</taxon>
        <taxon>Actinomycetes</taxon>
        <taxon>Kitasatosporales</taxon>
        <taxon>Streptomycetaceae</taxon>
        <taxon>Streptomyces</taxon>
    </lineage>
</organism>
<evidence type="ECO:0000313" key="3">
    <source>
        <dbReference type="Proteomes" id="UP001214441"/>
    </source>
</evidence>
<evidence type="ECO:0000256" key="1">
    <source>
        <dbReference type="SAM" id="MobiDB-lite"/>
    </source>
</evidence>
<protein>
    <submittedName>
        <fullName evidence="2">Nucleopolyhedrovirus P10 family protein</fullName>
    </submittedName>
</protein>
<dbReference type="RefSeq" id="WP_274044615.1">
    <property type="nucleotide sequence ID" value="NZ_JANCPR020000012.1"/>
</dbReference>
<keyword evidence="3" id="KW-1185">Reference proteome</keyword>
<name>A0ABT6ZVG4_9ACTN</name>
<accession>A0ABT6ZVG4</accession>
<proteinExistence type="predicted"/>
<gene>
    <name evidence="2" type="ORF">NMN56_014005</name>
</gene>
<reference evidence="2 3" key="1">
    <citation type="submission" date="2023-05" db="EMBL/GenBank/DDBJ databases">
        <title>Streptantibioticus silvisoli sp. nov., acidotolerant actinomycetes 1 from pine litter.</title>
        <authorList>
            <person name="Swiecimska M."/>
            <person name="Golinska P."/>
            <person name="Sangal V."/>
            <person name="Wachnowicz B."/>
            <person name="Goodfellow M."/>
        </authorList>
    </citation>
    <scope>NUCLEOTIDE SEQUENCE [LARGE SCALE GENOMIC DNA]</scope>
    <source>
        <strain evidence="2 3">DSM 42109</strain>
    </source>
</reference>
<feature type="region of interest" description="Disordered" evidence="1">
    <location>
        <begin position="132"/>
        <end position="169"/>
    </location>
</feature>
<sequence length="279" mass="27647">MAADRLTQAVRHQLGLGRLLPLGGADDGAWLTEEAAVAALRAAVADRFPGVRLSDVRLGLTDPEAAAEPAVQPPPTALTPGPLTLTADLAVTADEPLPTLTASLRHALLAAAERELGLALKTVDLRVTDLLEAPESPGPANGEADGEGRPPEGDGTSGESEGPGESGDPAARVAAAVLGVPGVARLAPVLGSPLALTSGGTAARAVRITGPAEDAGTGGGRHVLVQLAVARGHRALDVARAARGAAREAAEAGDGANGKGRKRPDPVTVAALVTAVGLP</sequence>
<dbReference type="Proteomes" id="UP001214441">
    <property type="component" value="Unassembled WGS sequence"/>
</dbReference>
<dbReference type="EMBL" id="JANCPR020000012">
    <property type="protein sequence ID" value="MDJ1133056.1"/>
    <property type="molecule type" value="Genomic_DNA"/>
</dbReference>
<evidence type="ECO:0000313" key="2">
    <source>
        <dbReference type="EMBL" id="MDJ1133056.1"/>
    </source>
</evidence>
<comment type="caution">
    <text evidence="2">The sequence shown here is derived from an EMBL/GenBank/DDBJ whole genome shotgun (WGS) entry which is preliminary data.</text>
</comment>